<evidence type="ECO:0000256" key="9">
    <source>
        <dbReference type="SAM" id="Phobius"/>
    </source>
</evidence>
<keyword evidence="3 8" id="KW-0813">Transport</keyword>
<feature type="transmembrane region" description="Helical" evidence="9">
    <location>
        <begin position="91"/>
        <end position="110"/>
    </location>
</feature>
<feature type="transmembrane region" description="Helical" evidence="9">
    <location>
        <begin position="163"/>
        <end position="180"/>
    </location>
</feature>
<sequence>MLVERFETRDVARIVVFAAIMAVLGLPGAVTLFGGAVPITLQSMGAMLAGAVLGPWRGATSIIVFLVLTFAGLPLLSGGRGGAGVFVGPSAGYLAGWVLGAFVVGVIVRFRGRPPVWWRTALGCLVGGMAVVYAIGVPVQAAVTHLPLGKTVLSALVFVPGDLLKVVFATIVTMALWRAYPRAFELK</sequence>
<accession>A0ABQ3ZWK5</accession>
<evidence type="ECO:0000256" key="1">
    <source>
        <dbReference type="ARBA" id="ARBA00004651"/>
    </source>
</evidence>
<protein>
    <recommendedName>
        <fullName evidence="8">Biotin transporter</fullName>
    </recommendedName>
</protein>
<evidence type="ECO:0000256" key="6">
    <source>
        <dbReference type="ARBA" id="ARBA00022989"/>
    </source>
</evidence>
<evidence type="ECO:0000256" key="5">
    <source>
        <dbReference type="ARBA" id="ARBA00022692"/>
    </source>
</evidence>
<name>A0ABQ3ZWK5_9ACTN</name>
<comment type="subcellular location">
    <subcellularLocation>
        <location evidence="1 8">Cell membrane</location>
        <topology evidence="1 8">Multi-pass membrane protein</topology>
    </subcellularLocation>
</comment>
<reference evidence="10 11" key="1">
    <citation type="submission" date="2021-01" db="EMBL/GenBank/DDBJ databases">
        <title>Whole genome shotgun sequence of Actinoplanes humidus NBRC 14915.</title>
        <authorList>
            <person name="Komaki H."/>
            <person name="Tamura T."/>
        </authorList>
    </citation>
    <scope>NUCLEOTIDE SEQUENCE [LARGE SCALE GENOMIC DNA]</scope>
    <source>
        <strain evidence="10 11">NBRC 14915</strain>
    </source>
</reference>
<keyword evidence="11" id="KW-1185">Reference proteome</keyword>
<keyword evidence="6 9" id="KW-1133">Transmembrane helix</keyword>
<keyword evidence="7 8" id="KW-0472">Membrane</keyword>
<organism evidence="10 11">
    <name type="scientific">Winogradskya humida</name>
    <dbReference type="NCBI Taxonomy" id="113566"/>
    <lineage>
        <taxon>Bacteria</taxon>
        <taxon>Bacillati</taxon>
        <taxon>Actinomycetota</taxon>
        <taxon>Actinomycetes</taxon>
        <taxon>Micromonosporales</taxon>
        <taxon>Micromonosporaceae</taxon>
        <taxon>Winogradskya</taxon>
    </lineage>
</organism>
<feature type="transmembrane region" description="Helical" evidence="9">
    <location>
        <begin position="122"/>
        <end position="143"/>
    </location>
</feature>
<evidence type="ECO:0000256" key="7">
    <source>
        <dbReference type="ARBA" id="ARBA00023136"/>
    </source>
</evidence>
<comment type="similarity">
    <text evidence="2 8">Belongs to the BioY family.</text>
</comment>
<evidence type="ECO:0000256" key="4">
    <source>
        <dbReference type="ARBA" id="ARBA00022475"/>
    </source>
</evidence>
<evidence type="ECO:0000313" key="11">
    <source>
        <dbReference type="Proteomes" id="UP000603200"/>
    </source>
</evidence>
<dbReference type="PIRSF" id="PIRSF016661">
    <property type="entry name" value="BioY"/>
    <property type="match status" value="1"/>
</dbReference>
<feature type="transmembrane region" description="Helical" evidence="9">
    <location>
        <begin position="12"/>
        <end position="34"/>
    </location>
</feature>
<comment type="caution">
    <text evidence="10">The sequence shown here is derived from an EMBL/GenBank/DDBJ whole genome shotgun (WGS) entry which is preliminary data.</text>
</comment>
<gene>
    <name evidence="10" type="primary">bioY</name>
    <name evidence="10" type="ORF">Ahu01nite_060670</name>
</gene>
<keyword evidence="5 9" id="KW-0812">Transmembrane</keyword>
<keyword evidence="4 8" id="KW-1003">Cell membrane</keyword>
<dbReference type="InterPro" id="IPR003784">
    <property type="entry name" value="BioY"/>
</dbReference>
<evidence type="ECO:0000256" key="2">
    <source>
        <dbReference type="ARBA" id="ARBA00010692"/>
    </source>
</evidence>
<evidence type="ECO:0000256" key="8">
    <source>
        <dbReference type="PIRNR" id="PIRNR016661"/>
    </source>
</evidence>
<dbReference type="PANTHER" id="PTHR34295">
    <property type="entry name" value="BIOTIN TRANSPORTER BIOY"/>
    <property type="match status" value="1"/>
</dbReference>
<proteinExistence type="inferred from homology"/>
<feature type="transmembrane region" description="Helical" evidence="9">
    <location>
        <begin position="46"/>
        <end position="71"/>
    </location>
</feature>
<evidence type="ECO:0000256" key="3">
    <source>
        <dbReference type="ARBA" id="ARBA00022448"/>
    </source>
</evidence>
<dbReference type="EMBL" id="BOMN01000087">
    <property type="protein sequence ID" value="GIE22965.1"/>
    <property type="molecule type" value="Genomic_DNA"/>
</dbReference>
<dbReference type="Proteomes" id="UP000603200">
    <property type="component" value="Unassembled WGS sequence"/>
</dbReference>
<dbReference type="Pfam" id="PF02632">
    <property type="entry name" value="BioY"/>
    <property type="match status" value="1"/>
</dbReference>
<dbReference type="PANTHER" id="PTHR34295:SF4">
    <property type="entry name" value="BIOTIN TRANSPORTER BIOY-RELATED"/>
    <property type="match status" value="1"/>
</dbReference>
<evidence type="ECO:0000313" key="10">
    <source>
        <dbReference type="EMBL" id="GIE22965.1"/>
    </source>
</evidence>
<dbReference type="Gene3D" id="1.10.1760.20">
    <property type="match status" value="1"/>
</dbReference>